<gene>
    <name evidence="1" type="ORF">F5876DRAFT_78577</name>
</gene>
<protein>
    <submittedName>
        <fullName evidence="1">Uncharacterized protein</fullName>
    </submittedName>
</protein>
<keyword evidence="2" id="KW-1185">Reference proteome</keyword>
<sequence>MLSPRTATFIHVRQLCTMNVNSSSAHYELNSTMDMVSNERDGDTVVSLTSILQNLYLQLDRALKQNAQRQDTPQEPEVVAAAEVPGNRVADITVEDNQSSTLSMSFISTLSSENQTLCPFCSGSTPAVRSSHQPALWYSVTAGLGVGIFPSLQLAQPFVHKVKGNFMRGFTTHEQAEADFCLARDLGLLQIIQ</sequence>
<comment type="caution">
    <text evidence="1">The sequence shown here is derived from an EMBL/GenBank/DDBJ whole genome shotgun (WGS) entry which is preliminary data.</text>
</comment>
<name>A0ACC1TVF8_9AGAR</name>
<organism evidence="1 2">
    <name type="scientific">Lentinula aff. lateritia</name>
    <dbReference type="NCBI Taxonomy" id="2804960"/>
    <lineage>
        <taxon>Eukaryota</taxon>
        <taxon>Fungi</taxon>
        <taxon>Dikarya</taxon>
        <taxon>Basidiomycota</taxon>
        <taxon>Agaricomycotina</taxon>
        <taxon>Agaricomycetes</taxon>
        <taxon>Agaricomycetidae</taxon>
        <taxon>Agaricales</taxon>
        <taxon>Marasmiineae</taxon>
        <taxon>Omphalotaceae</taxon>
        <taxon>Lentinula</taxon>
    </lineage>
</organism>
<proteinExistence type="predicted"/>
<dbReference type="Proteomes" id="UP001163835">
    <property type="component" value="Unassembled WGS sequence"/>
</dbReference>
<evidence type="ECO:0000313" key="2">
    <source>
        <dbReference type="Proteomes" id="UP001163835"/>
    </source>
</evidence>
<reference evidence="1" key="1">
    <citation type="submission" date="2022-09" db="EMBL/GenBank/DDBJ databases">
        <title>A Global Phylogenomic Analysis of the Shiitake Genus Lentinula.</title>
        <authorList>
            <consortium name="DOE Joint Genome Institute"/>
            <person name="Sierra-Patev S."/>
            <person name="Min B."/>
            <person name="Naranjo-Ortiz M."/>
            <person name="Looney B."/>
            <person name="Konkel Z."/>
            <person name="Slot J.C."/>
            <person name="Sakamoto Y."/>
            <person name="Steenwyk J.L."/>
            <person name="Rokas A."/>
            <person name="Carro J."/>
            <person name="Camarero S."/>
            <person name="Ferreira P."/>
            <person name="Molpeceres G."/>
            <person name="Ruiz-Duenas F.J."/>
            <person name="Serrano A."/>
            <person name="Henrissat B."/>
            <person name="Drula E."/>
            <person name="Hughes K.W."/>
            <person name="Mata J.L."/>
            <person name="Ishikawa N.K."/>
            <person name="Vargas-Isla R."/>
            <person name="Ushijima S."/>
            <person name="Smith C.A."/>
            <person name="Ahrendt S."/>
            <person name="Andreopoulos W."/>
            <person name="He G."/>
            <person name="Labutti K."/>
            <person name="Lipzen A."/>
            <person name="Ng V."/>
            <person name="Riley R."/>
            <person name="Sandor L."/>
            <person name="Barry K."/>
            <person name="Martinez A.T."/>
            <person name="Xiao Y."/>
            <person name="Gibbons J.G."/>
            <person name="Terashima K."/>
            <person name="Grigoriev I.V."/>
            <person name="Hibbett D.S."/>
        </authorList>
    </citation>
    <scope>NUCLEOTIDE SEQUENCE</scope>
    <source>
        <strain evidence="1">TMI1499</strain>
    </source>
</reference>
<evidence type="ECO:0000313" key="1">
    <source>
        <dbReference type="EMBL" id="KAJ3808618.1"/>
    </source>
</evidence>
<dbReference type="EMBL" id="MU795210">
    <property type="protein sequence ID" value="KAJ3808618.1"/>
    <property type="molecule type" value="Genomic_DNA"/>
</dbReference>
<accession>A0ACC1TVF8</accession>